<evidence type="ECO:0000313" key="3">
    <source>
        <dbReference type="Proteomes" id="UP001144323"/>
    </source>
</evidence>
<evidence type="ECO:0000313" key="2">
    <source>
        <dbReference type="EMBL" id="GLI95713.1"/>
    </source>
</evidence>
<organism evidence="2 3">
    <name type="scientific">Methylocystis echinoides</name>
    <dbReference type="NCBI Taxonomy" id="29468"/>
    <lineage>
        <taxon>Bacteria</taxon>
        <taxon>Pseudomonadati</taxon>
        <taxon>Pseudomonadota</taxon>
        <taxon>Alphaproteobacteria</taxon>
        <taxon>Hyphomicrobiales</taxon>
        <taxon>Methylocystaceae</taxon>
        <taxon>Methylocystis</taxon>
    </lineage>
</organism>
<sequence>MSERNDRNLNVAFDALCEDYKMPDKNKVGLVGATLLGGWRLMWSILVATGVGQALYDFILWAHMIQLKIVIGPFNLAAAATLIVVTAAFGYVIGYTGAWMWNRVFPESRA</sequence>
<protein>
    <submittedName>
        <fullName evidence="2">Uncharacterized protein</fullName>
    </submittedName>
</protein>
<gene>
    <name evidence="2" type="ORF">LMG27198_47050</name>
</gene>
<keyword evidence="1" id="KW-0812">Transmembrane</keyword>
<keyword evidence="3" id="KW-1185">Reference proteome</keyword>
<feature type="transmembrane region" description="Helical" evidence="1">
    <location>
        <begin position="74"/>
        <end position="101"/>
    </location>
</feature>
<comment type="caution">
    <text evidence="2">The sequence shown here is derived from an EMBL/GenBank/DDBJ whole genome shotgun (WGS) entry which is preliminary data.</text>
</comment>
<keyword evidence="1" id="KW-0472">Membrane</keyword>
<proteinExistence type="predicted"/>
<name>A0A9W6GZ06_9HYPH</name>
<dbReference type="AlphaFoldDB" id="A0A9W6GZ06"/>
<evidence type="ECO:0000256" key="1">
    <source>
        <dbReference type="SAM" id="Phobius"/>
    </source>
</evidence>
<keyword evidence="1" id="KW-1133">Transmembrane helix</keyword>
<accession>A0A9W6GZ06</accession>
<reference evidence="2" key="1">
    <citation type="journal article" date="2023" name="Int. J. Syst. Evol. Microbiol.">
        <title>Methylocystis iwaonis sp. nov., a type II methane-oxidizing bacterium from surface soil of a rice paddy field in Japan, and emended description of the genus Methylocystis (ex Whittenbury et al. 1970) Bowman et al. 1993.</title>
        <authorList>
            <person name="Kaise H."/>
            <person name="Sawadogo J.B."/>
            <person name="Alam M.S."/>
            <person name="Ueno C."/>
            <person name="Dianou D."/>
            <person name="Shinjo R."/>
            <person name="Asakawa S."/>
        </authorList>
    </citation>
    <scope>NUCLEOTIDE SEQUENCE</scope>
    <source>
        <strain evidence="2">LMG27198</strain>
    </source>
</reference>
<dbReference type="Proteomes" id="UP001144323">
    <property type="component" value="Unassembled WGS sequence"/>
</dbReference>
<dbReference type="EMBL" id="BSEC01000005">
    <property type="protein sequence ID" value="GLI95713.1"/>
    <property type="molecule type" value="Genomic_DNA"/>
</dbReference>